<evidence type="ECO:0000313" key="5">
    <source>
        <dbReference type="Proteomes" id="UP001159428"/>
    </source>
</evidence>
<name>A0AAU9WX16_9CNID</name>
<dbReference type="AlphaFoldDB" id="A0AAU9WX16"/>
<dbReference type="Proteomes" id="UP001159428">
    <property type="component" value="Unassembled WGS sequence"/>
</dbReference>
<feature type="domain" description="VIT" evidence="3">
    <location>
        <begin position="2"/>
        <end position="132"/>
    </location>
</feature>
<gene>
    <name evidence="4" type="ORF">PMEA_00013057</name>
</gene>
<feature type="compositionally biased region" description="Low complexity" evidence="1">
    <location>
        <begin position="715"/>
        <end position="726"/>
    </location>
</feature>
<protein>
    <recommendedName>
        <fullName evidence="6">von Willebrand factor A domain-containing protein 5A</fullName>
    </recommendedName>
</protein>
<dbReference type="PROSITE" id="PS50234">
    <property type="entry name" value="VWFA"/>
    <property type="match status" value="1"/>
</dbReference>
<feature type="region of interest" description="Disordered" evidence="1">
    <location>
        <begin position="695"/>
        <end position="726"/>
    </location>
</feature>
<dbReference type="EMBL" id="CALNXJ010000023">
    <property type="protein sequence ID" value="CAH3128671.1"/>
    <property type="molecule type" value="Genomic_DNA"/>
</dbReference>
<keyword evidence="5" id="KW-1185">Reference proteome</keyword>
<accession>A0AAU9WX16</accession>
<dbReference type="InterPro" id="IPR036465">
    <property type="entry name" value="vWFA_dom_sf"/>
</dbReference>
<evidence type="ECO:0000259" key="3">
    <source>
        <dbReference type="PROSITE" id="PS51468"/>
    </source>
</evidence>
<dbReference type="SMART" id="SM00327">
    <property type="entry name" value="VWA"/>
    <property type="match status" value="1"/>
</dbReference>
<dbReference type="InterPro" id="IPR002035">
    <property type="entry name" value="VWF_A"/>
</dbReference>
<feature type="compositionally biased region" description="Polar residues" evidence="1">
    <location>
        <begin position="700"/>
        <end position="710"/>
    </location>
</feature>
<dbReference type="Gene3D" id="3.40.50.410">
    <property type="entry name" value="von Willebrand factor, type A domain"/>
    <property type="match status" value="1"/>
</dbReference>
<dbReference type="PANTHER" id="PTHR45737">
    <property type="entry name" value="VON WILLEBRAND FACTOR A DOMAIN-CONTAINING PROTEIN 5A"/>
    <property type="match status" value="1"/>
</dbReference>
<organism evidence="4 5">
    <name type="scientific">Pocillopora meandrina</name>
    <dbReference type="NCBI Taxonomy" id="46732"/>
    <lineage>
        <taxon>Eukaryota</taxon>
        <taxon>Metazoa</taxon>
        <taxon>Cnidaria</taxon>
        <taxon>Anthozoa</taxon>
        <taxon>Hexacorallia</taxon>
        <taxon>Scleractinia</taxon>
        <taxon>Astrocoeniina</taxon>
        <taxon>Pocilloporidae</taxon>
        <taxon>Pocillopora</taxon>
    </lineage>
</organism>
<dbReference type="SMART" id="SM00609">
    <property type="entry name" value="VIT"/>
    <property type="match status" value="1"/>
</dbReference>
<evidence type="ECO:0000259" key="2">
    <source>
        <dbReference type="PROSITE" id="PS50234"/>
    </source>
</evidence>
<sequence>MAVRFGLVQKENGSRVPLESIKIKVDVQGFTAHVLATMKYSNKESNPIEAIFIFPLDEQAAVCGFQATIDGRTIVAEVQEKQEAQDTYDDAISSGHSAFLLEESDESSDIFQISVGNLPPEKEAVVELRFVTELAVEPEGRVVFVLPTVLNPRYTPQDSAPSLSAQVPRVAAVSSPYAFEFEMKVKAISSISEISSSSNTLKVEINESDATQANITLAEAHKFDKDVEIHILTREPFKPQAIVERGVKTEGTEDEEGFMGSPVVMLNFFPEFKTSESSEKGEFVFVVDRSGSMSGSKNDSARETLLLFLKSLPDGCHFNVVGFGSSYKTLFDKSVLYNDENLKKATDLAGSMKADLGGTEILSPLQWVFSKPLVKGHPRQLFLLTDGEVGNTQQVISLVQKHSNSARCFTFGIGAGASTALVKGVARVGKGTAEFVTAREDRLQAKVIKTLKRALMPVIADVGVAWELESGYTVHQIPSSLPPLFSGDRLVVYGVLKVSENANDCNSINVVRLQGAVENGGQLDHKIAFTTSAVDDSLDTDNNESDVNVNHLHLLAAKTTIQEKQDEFNESRDYGQVSEEAKSYIISISKLANVVSQLTSFVAVDKDSREPVSGPLRYHKLHKVSWYCSLGSVDAALMGEYSKRSYRGKTKGGFGCFSFKGKNSRNKASKGKSKVKSEGFLSALFGSLRKKSKGTVASAEPSSKGATSAEPSMWKSSPSPQKSPQSALTIIGLQKASGSWDLTEQLVSLCGMSRDDLIKGSPEEIAAETAEGKLLWATALALVLLMGKYSNQKDEWEMVAEKGKKWLKKNLPSTDTFTKVLNIAAAVVGVQDIPEL</sequence>
<reference evidence="4 5" key="1">
    <citation type="submission" date="2022-05" db="EMBL/GenBank/DDBJ databases">
        <authorList>
            <consortium name="Genoscope - CEA"/>
            <person name="William W."/>
        </authorList>
    </citation>
    <scope>NUCLEOTIDE SEQUENCE [LARGE SCALE GENOMIC DNA]</scope>
</reference>
<feature type="domain" description="VWFA" evidence="2">
    <location>
        <begin position="282"/>
        <end position="451"/>
    </location>
</feature>
<comment type="caution">
    <text evidence="4">The sequence shown here is derived from an EMBL/GenBank/DDBJ whole genome shotgun (WGS) entry which is preliminary data.</text>
</comment>
<dbReference type="SUPFAM" id="SSF53300">
    <property type="entry name" value="vWA-like"/>
    <property type="match status" value="1"/>
</dbReference>
<proteinExistence type="predicted"/>
<dbReference type="InterPro" id="IPR013694">
    <property type="entry name" value="VIT"/>
</dbReference>
<evidence type="ECO:0000256" key="1">
    <source>
        <dbReference type="SAM" id="MobiDB-lite"/>
    </source>
</evidence>
<evidence type="ECO:0008006" key="6">
    <source>
        <dbReference type="Google" id="ProtNLM"/>
    </source>
</evidence>
<dbReference type="Pfam" id="PF08487">
    <property type="entry name" value="VIT"/>
    <property type="match status" value="1"/>
</dbReference>
<dbReference type="Pfam" id="PF13768">
    <property type="entry name" value="VWA_3"/>
    <property type="match status" value="1"/>
</dbReference>
<dbReference type="PROSITE" id="PS51468">
    <property type="entry name" value="VIT"/>
    <property type="match status" value="1"/>
</dbReference>
<dbReference type="PANTHER" id="PTHR45737:SF6">
    <property type="entry name" value="VON WILLEBRAND FACTOR A DOMAIN-CONTAINING PROTEIN 5A"/>
    <property type="match status" value="1"/>
</dbReference>
<evidence type="ECO:0000313" key="4">
    <source>
        <dbReference type="EMBL" id="CAH3128671.1"/>
    </source>
</evidence>